<proteinExistence type="predicted"/>
<reference evidence="2" key="1">
    <citation type="journal article" date="2024" name="Front. Bioeng. Biotechnol.">
        <title>Genome-scale model development and genomic sequencing of the oleaginous clade Lipomyces.</title>
        <authorList>
            <person name="Czajka J.J."/>
            <person name="Han Y."/>
            <person name="Kim J."/>
            <person name="Mondo S.J."/>
            <person name="Hofstad B.A."/>
            <person name="Robles A."/>
            <person name="Haridas S."/>
            <person name="Riley R."/>
            <person name="LaButti K."/>
            <person name="Pangilinan J."/>
            <person name="Andreopoulos W."/>
            <person name="Lipzen A."/>
            <person name="Yan J."/>
            <person name="Wang M."/>
            <person name="Ng V."/>
            <person name="Grigoriev I.V."/>
            <person name="Spatafora J.W."/>
            <person name="Magnuson J.K."/>
            <person name="Baker S.E."/>
            <person name="Pomraning K.R."/>
        </authorList>
    </citation>
    <scope>NUCLEOTIDE SEQUENCE [LARGE SCALE GENOMIC DNA]</scope>
    <source>
        <strain evidence="2">CBS 10300</strain>
    </source>
</reference>
<name>A0ACC3TLP7_9ASCO</name>
<evidence type="ECO:0000313" key="1">
    <source>
        <dbReference type="EMBL" id="KAK9321681.1"/>
    </source>
</evidence>
<accession>A0ACC3TLP7</accession>
<protein>
    <submittedName>
        <fullName evidence="1">Uncharacterized protein</fullName>
    </submittedName>
</protein>
<keyword evidence="2" id="KW-1185">Reference proteome</keyword>
<gene>
    <name evidence="1" type="ORF">V1517DRAFT_277622</name>
</gene>
<organism evidence="1 2">
    <name type="scientific">Lipomyces orientalis</name>
    <dbReference type="NCBI Taxonomy" id="1233043"/>
    <lineage>
        <taxon>Eukaryota</taxon>
        <taxon>Fungi</taxon>
        <taxon>Dikarya</taxon>
        <taxon>Ascomycota</taxon>
        <taxon>Saccharomycotina</taxon>
        <taxon>Lipomycetes</taxon>
        <taxon>Lipomycetales</taxon>
        <taxon>Lipomycetaceae</taxon>
        <taxon>Lipomyces</taxon>
    </lineage>
</organism>
<dbReference type="Proteomes" id="UP001489719">
    <property type="component" value="Unassembled WGS sequence"/>
</dbReference>
<comment type="caution">
    <text evidence="1">The sequence shown here is derived from an EMBL/GenBank/DDBJ whole genome shotgun (WGS) entry which is preliminary data.</text>
</comment>
<dbReference type="EMBL" id="MU970093">
    <property type="protein sequence ID" value="KAK9321681.1"/>
    <property type="molecule type" value="Genomic_DNA"/>
</dbReference>
<evidence type="ECO:0000313" key="2">
    <source>
        <dbReference type="Proteomes" id="UP001489719"/>
    </source>
</evidence>
<sequence length="337" mass="38243">MWLFKKRSPSPSSYEKILDQISTKIRKSEGHIHSLRASLRRTTGLVTLYSLLLYTIFLAYIALAQKFKDPQALLHAIWAPVAIWLARRGLFEVYSRRIKRQEATLQVLRDDQKAKIEELKSNMKYYTTKSLLDRFEKNGTSGQSKDKKAERNENRGRITQRELEPRVGAVGDAASVMLNQGQLLSRLQQYPPQTVPQSSESPRWYDRILDVLVGEDETSPRNRYALICLRCGTHNGLAPPGQLADSVSYRCPVCGEWNPEEVPSTSAGDDDMSEVREGLDEGIVESVNEESPVVEAEEKLIETPTPMRQQPMRRAKKKVNEPAGSEEDEPVETAKEK</sequence>